<feature type="transmembrane region" description="Helical" evidence="5">
    <location>
        <begin position="364"/>
        <end position="382"/>
    </location>
</feature>
<keyword evidence="5" id="KW-0472">Membrane</keyword>
<dbReference type="EMBL" id="CADCXV010001472">
    <property type="protein sequence ID" value="CAB0044593.1"/>
    <property type="molecule type" value="Genomic_DNA"/>
</dbReference>
<proteinExistence type="predicted"/>
<dbReference type="Pfam" id="PF13637">
    <property type="entry name" value="Ank_4"/>
    <property type="match status" value="1"/>
</dbReference>
<feature type="region of interest" description="Disordered" evidence="4">
    <location>
        <begin position="515"/>
        <end position="609"/>
    </location>
</feature>
<evidence type="ECO:0000256" key="5">
    <source>
        <dbReference type="SAM" id="Phobius"/>
    </source>
</evidence>
<dbReference type="SMART" id="SM00248">
    <property type="entry name" value="ANK"/>
    <property type="match status" value="3"/>
</dbReference>
<keyword evidence="1" id="KW-0677">Repeat</keyword>
<keyword evidence="2 3" id="KW-0040">ANK repeat</keyword>
<dbReference type="PANTHER" id="PTHR24171">
    <property type="entry name" value="ANKYRIN REPEAT DOMAIN-CONTAINING PROTEIN 39-RELATED"/>
    <property type="match status" value="1"/>
</dbReference>
<protein>
    <submittedName>
        <fullName evidence="6">Uncharacterized protein</fullName>
    </submittedName>
</protein>
<reference evidence="6 7" key="1">
    <citation type="submission" date="2020-02" db="EMBL/GenBank/DDBJ databases">
        <authorList>
            <person name="Ferguson B K."/>
        </authorList>
    </citation>
    <scope>NUCLEOTIDE SEQUENCE [LARGE SCALE GENOMIC DNA]</scope>
</reference>
<feature type="repeat" description="ANK" evidence="3">
    <location>
        <begin position="120"/>
        <end position="152"/>
    </location>
</feature>
<dbReference type="SUPFAM" id="SSF48403">
    <property type="entry name" value="Ankyrin repeat"/>
    <property type="match status" value="1"/>
</dbReference>
<dbReference type="AlphaFoldDB" id="A0A6H5J2F3"/>
<evidence type="ECO:0000256" key="1">
    <source>
        <dbReference type="ARBA" id="ARBA00022737"/>
    </source>
</evidence>
<feature type="compositionally biased region" description="Low complexity" evidence="4">
    <location>
        <begin position="552"/>
        <end position="571"/>
    </location>
</feature>
<feature type="repeat" description="ANK" evidence="3">
    <location>
        <begin position="152"/>
        <end position="184"/>
    </location>
</feature>
<dbReference type="Proteomes" id="UP000479190">
    <property type="component" value="Unassembled WGS sequence"/>
</dbReference>
<dbReference type="Gene3D" id="1.25.40.20">
    <property type="entry name" value="Ankyrin repeat-containing domain"/>
    <property type="match status" value="2"/>
</dbReference>
<keyword evidence="5" id="KW-1133">Transmembrane helix</keyword>
<keyword evidence="5" id="KW-0812">Transmembrane</keyword>
<dbReference type="InterPro" id="IPR002110">
    <property type="entry name" value="Ankyrin_rpt"/>
</dbReference>
<dbReference type="InterPro" id="IPR036770">
    <property type="entry name" value="Ankyrin_rpt-contain_sf"/>
</dbReference>
<evidence type="ECO:0000256" key="2">
    <source>
        <dbReference type="ARBA" id="ARBA00023043"/>
    </source>
</evidence>
<feature type="repeat" description="ANK" evidence="3">
    <location>
        <begin position="237"/>
        <end position="269"/>
    </location>
</feature>
<dbReference type="PROSITE" id="PS50297">
    <property type="entry name" value="ANK_REP_REGION"/>
    <property type="match status" value="3"/>
</dbReference>
<sequence>MVRKAHSNFNGIRRMLRFKELRDMMNDTSIFPDVNVFFKYALENDELKAVMFLHDEMKLNIHEVKFEDGKSALHYLSVRKYKLPQITFPTGPHHREYDNDAKSLIDYFLKNTVENYCDGHGFTYFHAACLIGDLETVQRFIREGVDVNLETYMSSPLYMAANRRHPEIVRILLSHGAEPKWIDAQKSTVLHGLARQRVCDCRDCRPSADPAATPKPVDVITDLLAAKGADIEARNVQGYTPLEWAVSRLDYDLVKALLKHGACLDTLNDNISFRINDYEPFQLVQYPIILYIPEMIQLLTTSGFEMDLITRFRFLEFWTTVRRKEMENLSSVNGACASIAMAPPPPTTTTRLISRNVPVATREYTITMIIIIIIAIVIIMGGSSKSSASARRPAGGCCCAPKKTPPSTAAAANGPCCNRVRRTLTYEDESTSSTSTTTTANACDKSRAKEKEQDCRSVELPSCQRLELPRSCELTGVAIVTRRVDCEFFLVFFDGDTKPKNDACPLRTGGDRTRGKGNNCCSNIGSGSGSSSSSSSDATSTDEKQSRAETDTCPVVPTIVVTPATPGQQQQRQKRGGKEGCETPATGASSLLAPNSGGGQKISSTSTPNDAAIAAQAGAGCNCSTIRKS</sequence>
<keyword evidence="7" id="KW-1185">Reference proteome</keyword>
<evidence type="ECO:0000256" key="4">
    <source>
        <dbReference type="SAM" id="MobiDB-lite"/>
    </source>
</evidence>
<dbReference type="OrthoDB" id="539213at2759"/>
<gene>
    <name evidence="6" type="ORF">TBRA_LOCUS16181</name>
</gene>
<evidence type="ECO:0000313" key="7">
    <source>
        <dbReference type="Proteomes" id="UP000479190"/>
    </source>
</evidence>
<organism evidence="6 7">
    <name type="scientific">Trichogramma brassicae</name>
    <dbReference type="NCBI Taxonomy" id="86971"/>
    <lineage>
        <taxon>Eukaryota</taxon>
        <taxon>Metazoa</taxon>
        <taxon>Ecdysozoa</taxon>
        <taxon>Arthropoda</taxon>
        <taxon>Hexapoda</taxon>
        <taxon>Insecta</taxon>
        <taxon>Pterygota</taxon>
        <taxon>Neoptera</taxon>
        <taxon>Endopterygota</taxon>
        <taxon>Hymenoptera</taxon>
        <taxon>Apocrita</taxon>
        <taxon>Proctotrupomorpha</taxon>
        <taxon>Chalcidoidea</taxon>
        <taxon>Trichogrammatidae</taxon>
        <taxon>Trichogramma</taxon>
    </lineage>
</organism>
<feature type="compositionally biased region" description="Basic and acidic residues" evidence="4">
    <location>
        <begin position="541"/>
        <end position="550"/>
    </location>
</feature>
<name>A0A6H5J2F3_9HYME</name>
<evidence type="ECO:0000256" key="3">
    <source>
        <dbReference type="PROSITE-ProRule" id="PRU00023"/>
    </source>
</evidence>
<accession>A0A6H5J2F3</accession>
<evidence type="ECO:0000313" key="6">
    <source>
        <dbReference type="EMBL" id="CAB0044593.1"/>
    </source>
</evidence>
<dbReference type="PROSITE" id="PS50088">
    <property type="entry name" value="ANK_REPEAT"/>
    <property type="match status" value="3"/>
</dbReference>
<dbReference type="Pfam" id="PF12796">
    <property type="entry name" value="Ank_2"/>
    <property type="match status" value="1"/>
</dbReference>